<dbReference type="InterPro" id="IPR036390">
    <property type="entry name" value="WH_DNA-bd_sf"/>
</dbReference>
<dbReference type="InterPro" id="IPR036388">
    <property type="entry name" value="WH-like_DNA-bd_sf"/>
</dbReference>
<organism evidence="3 4">
    <name type="scientific">Actinoplanes campanulatus</name>
    <dbReference type="NCBI Taxonomy" id="113559"/>
    <lineage>
        <taxon>Bacteria</taxon>
        <taxon>Bacillati</taxon>
        <taxon>Actinomycetota</taxon>
        <taxon>Actinomycetes</taxon>
        <taxon>Micromonosporales</taxon>
        <taxon>Micromonosporaceae</taxon>
        <taxon>Actinoplanes</taxon>
    </lineage>
</organism>
<sequence>MNRTDRLYALVEELRAVAPRPRSARWLAERFEVSVRTVERDISALQQSGTPVYAETGRTGGYCLDRSHTLPPVNLTPEEAVAMALALRSMGGTPFRQPAVTALHKLVAAMRPEDVAAARALAERIHLAGDPPPTPVPRLAGRAVGVDRVLRIGYSDRHGAVTEREVEPLGYAGIGDRWYLIAWCRLRDAVRVFRPDRITTATPTREAVRHRPLSETGLDIPHHLSPFSLTGDLSPRAG</sequence>
<dbReference type="InterPro" id="IPR051534">
    <property type="entry name" value="CBASS_pafABC_assoc_protein"/>
</dbReference>
<dbReference type="GO" id="GO:0003677">
    <property type="term" value="F:DNA binding"/>
    <property type="evidence" value="ECO:0007669"/>
    <property type="project" value="UniProtKB-KW"/>
</dbReference>
<dbReference type="SUPFAM" id="SSF46785">
    <property type="entry name" value="Winged helix' DNA-binding domain"/>
    <property type="match status" value="1"/>
</dbReference>
<dbReference type="Gene3D" id="1.10.10.10">
    <property type="entry name" value="Winged helix-like DNA-binding domain superfamily/Winged helix DNA-binding domain"/>
    <property type="match status" value="1"/>
</dbReference>
<comment type="caution">
    <text evidence="3">The sequence shown here is derived from an EMBL/GenBank/DDBJ whole genome shotgun (WGS) entry which is preliminary data.</text>
</comment>
<accession>A0A7W5APG2</accession>
<dbReference type="PROSITE" id="PS52050">
    <property type="entry name" value="WYL"/>
    <property type="match status" value="1"/>
</dbReference>
<keyword evidence="4" id="KW-1185">Reference proteome</keyword>
<dbReference type="AlphaFoldDB" id="A0A7W5APG2"/>
<dbReference type="PANTHER" id="PTHR34580:SF1">
    <property type="entry name" value="PROTEIN PAFC"/>
    <property type="match status" value="1"/>
</dbReference>
<evidence type="ECO:0000259" key="1">
    <source>
        <dbReference type="Pfam" id="PF08279"/>
    </source>
</evidence>
<dbReference type="Proteomes" id="UP000590749">
    <property type="component" value="Unassembled WGS sequence"/>
</dbReference>
<evidence type="ECO:0000259" key="2">
    <source>
        <dbReference type="Pfam" id="PF13280"/>
    </source>
</evidence>
<proteinExistence type="predicted"/>
<name>A0A7W5APG2_9ACTN</name>
<dbReference type="RefSeq" id="WP_183226087.1">
    <property type="nucleotide sequence ID" value="NZ_BMPW01000012.1"/>
</dbReference>
<dbReference type="Pfam" id="PF08279">
    <property type="entry name" value="HTH_11"/>
    <property type="match status" value="1"/>
</dbReference>
<dbReference type="InterPro" id="IPR013196">
    <property type="entry name" value="HTH_11"/>
</dbReference>
<evidence type="ECO:0000313" key="4">
    <source>
        <dbReference type="Proteomes" id="UP000590749"/>
    </source>
</evidence>
<feature type="domain" description="Helix-turn-helix type 11" evidence="1">
    <location>
        <begin position="6"/>
        <end position="62"/>
    </location>
</feature>
<dbReference type="InterPro" id="IPR026881">
    <property type="entry name" value="WYL_dom"/>
</dbReference>
<evidence type="ECO:0000313" key="3">
    <source>
        <dbReference type="EMBL" id="MBB3100022.1"/>
    </source>
</evidence>
<protein>
    <submittedName>
        <fullName evidence="3">Putative DNA-binding transcriptional regulator YafY</fullName>
    </submittedName>
</protein>
<dbReference type="EMBL" id="JACHXF010000022">
    <property type="protein sequence ID" value="MBB3100022.1"/>
    <property type="molecule type" value="Genomic_DNA"/>
</dbReference>
<dbReference type="PANTHER" id="PTHR34580">
    <property type="match status" value="1"/>
</dbReference>
<gene>
    <name evidence="3" type="ORF">FHR83_007740</name>
</gene>
<keyword evidence="3" id="KW-0238">DNA-binding</keyword>
<feature type="domain" description="WYL" evidence="2">
    <location>
        <begin position="142"/>
        <end position="202"/>
    </location>
</feature>
<dbReference type="Pfam" id="PF13280">
    <property type="entry name" value="WYL"/>
    <property type="match status" value="1"/>
</dbReference>
<reference evidence="3 4" key="1">
    <citation type="submission" date="2020-08" db="EMBL/GenBank/DDBJ databases">
        <title>Genomic Encyclopedia of Type Strains, Phase III (KMG-III): the genomes of soil and plant-associated and newly described type strains.</title>
        <authorList>
            <person name="Whitman W."/>
        </authorList>
    </citation>
    <scope>NUCLEOTIDE SEQUENCE [LARGE SCALE GENOMIC DNA]</scope>
    <source>
        <strain evidence="3 4">CECT 3287</strain>
    </source>
</reference>